<keyword evidence="5 7" id="KW-1133">Transmembrane helix</keyword>
<dbReference type="AlphaFoldDB" id="A0A2K8KLW7"/>
<feature type="transmembrane region" description="Helical" evidence="7">
    <location>
        <begin position="347"/>
        <end position="367"/>
    </location>
</feature>
<feature type="transmembrane region" description="Helical" evidence="7">
    <location>
        <begin position="287"/>
        <end position="304"/>
    </location>
</feature>
<keyword evidence="4 7" id="KW-0812">Transmembrane</keyword>
<accession>A0A2K8KLW7</accession>
<keyword evidence="9" id="KW-1185">Reference proteome</keyword>
<name>A0A2K8KLW7_9GAMM</name>
<dbReference type="KEGG" id="rfo:REIFOR_00695"/>
<dbReference type="PANTHER" id="PTHR23517">
    <property type="entry name" value="RESISTANCE PROTEIN MDTM, PUTATIVE-RELATED-RELATED"/>
    <property type="match status" value="1"/>
</dbReference>
<gene>
    <name evidence="8" type="ORF">REIFOR_00695</name>
</gene>
<feature type="transmembrane region" description="Helical" evidence="7">
    <location>
        <begin position="165"/>
        <end position="183"/>
    </location>
</feature>
<keyword evidence="6 7" id="KW-0472">Membrane</keyword>
<dbReference type="GO" id="GO:0005886">
    <property type="term" value="C:plasma membrane"/>
    <property type="evidence" value="ECO:0007669"/>
    <property type="project" value="UniProtKB-SubCell"/>
</dbReference>
<feature type="transmembrane region" description="Helical" evidence="7">
    <location>
        <begin position="12"/>
        <end position="35"/>
    </location>
</feature>
<keyword evidence="3" id="KW-1003">Cell membrane</keyword>
<dbReference type="EMBL" id="CP011797">
    <property type="protein sequence ID" value="ATX75863.1"/>
    <property type="molecule type" value="Genomic_DNA"/>
</dbReference>
<feature type="transmembrane region" description="Helical" evidence="7">
    <location>
        <begin position="251"/>
        <end position="275"/>
    </location>
</feature>
<dbReference type="Gene3D" id="1.20.1250.20">
    <property type="entry name" value="MFS general substrate transporter like domains"/>
    <property type="match status" value="1"/>
</dbReference>
<keyword evidence="2" id="KW-0813">Transport</keyword>
<dbReference type="InterPro" id="IPR050171">
    <property type="entry name" value="MFS_Transporters"/>
</dbReference>
<evidence type="ECO:0000256" key="5">
    <source>
        <dbReference type="ARBA" id="ARBA00022989"/>
    </source>
</evidence>
<feature type="transmembrane region" description="Helical" evidence="7">
    <location>
        <begin position="138"/>
        <end position="159"/>
    </location>
</feature>
<evidence type="ECO:0000256" key="6">
    <source>
        <dbReference type="ARBA" id="ARBA00023136"/>
    </source>
</evidence>
<reference evidence="8 9" key="1">
    <citation type="journal article" date="2017" name="Environ. Microbiol.">
        <title>Genomic and physiological analyses of 'Reinekea forsetii' reveal a versatile opportunistic lifestyle during spring algae blooms.</title>
        <authorList>
            <person name="Avci B."/>
            <person name="Hahnke R.L."/>
            <person name="Chafee M."/>
            <person name="Fischer T."/>
            <person name="Gruber-Vodicka H."/>
            <person name="Tegetmeyer H.E."/>
            <person name="Harder J."/>
            <person name="Fuchs B.M."/>
            <person name="Amann R.I."/>
            <person name="Teeling H."/>
        </authorList>
    </citation>
    <scope>NUCLEOTIDE SEQUENCE [LARGE SCALE GENOMIC DNA]</scope>
    <source>
        <strain evidence="8 9">Hel1_31_D35</strain>
    </source>
</reference>
<comment type="subcellular location">
    <subcellularLocation>
        <location evidence="1">Cell membrane</location>
        <topology evidence="1">Multi-pass membrane protein</topology>
    </subcellularLocation>
</comment>
<evidence type="ECO:0000256" key="7">
    <source>
        <dbReference type="SAM" id="Phobius"/>
    </source>
</evidence>
<sequence length="406" mass="44617">MSLLNTTIKLRLLQLFIGGTVGNLIKPFFAAVLTLGIGATVSGSVMILCGSVALLIGLSGGTHSDEIGRKRILLYGEWVRLGGAILLWAAFLQSEVNYVLAAFGFMLHSAGSAYGRPAGDALLYDNMNDLNRKLIMRLHYWVWNLTVLIGFLIGGVFFIEHKPVFFTLMFTISLLDLFIIRFFKHTISDRNLRLSDWSIKKLPLHLLRSDRRFAAFSLASTLQLTVEVGSITLLSVVMLKDNIFWTVWNVQILPLAFFGVLITVNAVVMLLGGLMQIKYLPQIDARLELWIGIACMTVGFGGLFQTKSPTLLILCVGTLSVGELFFKSSRNDLFAQILPVVQRGAYSSINSTLFRVAAAIAPVLLILYDWLTLDAITVTIAIMMIISGVLLHQVATSLKVGAASVT</sequence>
<dbReference type="SUPFAM" id="SSF103473">
    <property type="entry name" value="MFS general substrate transporter"/>
    <property type="match status" value="1"/>
</dbReference>
<feature type="transmembrane region" description="Helical" evidence="7">
    <location>
        <begin position="98"/>
        <end position="117"/>
    </location>
</feature>
<dbReference type="InterPro" id="IPR011701">
    <property type="entry name" value="MFS"/>
</dbReference>
<feature type="transmembrane region" description="Helical" evidence="7">
    <location>
        <begin position="310"/>
        <end position="326"/>
    </location>
</feature>
<dbReference type="OrthoDB" id="9793283at2"/>
<feature type="transmembrane region" description="Helical" evidence="7">
    <location>
        <begin position="41"/>
        <end position="60"/>
    </location>
</feature>
<dbReference type="Pfam" id="PF07690">
    <property type="entry name" value="MFS_1"/>
    <property type="match status" value="1"/>
</dbReference>
<dbReference type="GO" id="GO:0022857">
    <property type="term" value="F:transmembrane transporter activity"/>
    <property type="evidence" value="ECO:0007669"/>
    <property type="project" value="InterPro"/>
</dbReference>
<protein>
    <submittedName>
        <fullName evidence="8">MFS transporter</fullName>
    </submittedName>
</protein>
<evidence type="ECO:0000256" key="2">
    <source>
        <dbReference type="ARBA" id="ARBA00022448"/>
    </source>
</evidence>
<feature type="transmembrane region" description="Helical" evidence="7">
    <location>
        <begin position="213"/>
        <end position="239"/>
    </location>
</feature>
<evidence type="ECO:0000256" key="1">
    <source>
        <dbReference type="ARBA" id="ARBA00004651"/>
    </source>
</evidence>
<evidence type="ECO:0000313" key="8">
    <source>
        <dbReference type="EMBL" id="ATX75863.1"/>
    </source>
</evidence>
<evidence type="ECO:0000256" key="4">
    <source>
        <dbReference type="ARBA" id="ARBA00022692"/>
    </source>
</evidence>
<evidence type="ECO:0000256" key="3">
    <source>
        <dbReference type="ARBA" id="ARBA00022475"/>
    </source>
</evidence>
<feature type="transmembrane region" description="Helical" evidence="7">
    <location>
        <begin position="72"/>
        <end position="92"/>
    </location>
</feature>
<organism evidence="8 9">
    <name type="scientific">Reinekea forsetii</name>
    <dbReference type="NCBI Taxonomy" id="1336806"/>
    <lineage>
        <taxon>Bacteria</taxon>
        <taxon>Pseudomonadati</taxon>
        <taxon>Pseudomonadota</taxon>
        <taxon>Gammaproteobacteria</taxon>
        <taxon>Oceanospirillales</taxon>
        <taxon>Saccharospirillaceae</taxon>
        <taxon>Reinekea</taxon>
    </lineage>
</organism>
<evidence type="ECO:0000313" key="9">
    <source>
        <dbReference type="Proteomes" id="UP000229757"/>
    </source>
</evidence>
<dbReference type="Proteomes" id="UP000229757">
    <property type="component" value="Chromosome"/>
</dbReference>
<feature type="transmembrane region" description="Helical" evidence="7">
    <location>
        <begin position="373"/>
        <end position="391"/>
    </location>
</feature>
<dbReference type="PANTHER" id="PTHR23517:SF3">
    <property type="entry name" value="INTEGRAL MEMBRANE TRANSPORT PROTEIN"/>
    <property type="match status" value="1"/>
</dbReference>
<proteinExistence type="predicted"/>
<dbReference type="RefSeq" id="WP_100256245.1">
    <property type="nucleotide sequence ID" value="NZ_CP011797.1"/>
</dbReference>
<dbReference type="InterPro" id="IPR036259">
    <property type="entry name" value="MFS_trans_sf"/>
</dbReference>